<feature type="transmembrane region" description="Helical" evidence="5">
    <location>
        <begin position="47"/>
        <end position="70"/>
    </location>
</feature>
<dbReference type="PANTHER" id="PTHR10361:SF28">
    <property type="entry name" value="P3 PROTEIN-RELATED"/>
    <property type="match status" value="1"/>
</dbReference>
<name>A0A1C0YHX4_9BACL</name>
<accession>A0A1C0YHX4</accession>
<dbReference type="OrthoDB" id="9806785at2"/>
<dbReference type="InterPro" id="IPR004710">
    <property type="entry name" value="Bilac:Na_transpt"/>
</dbReference>
<feature type="transmembrane region" description="Helical" evidence="5">
    <location>
        <begin position="211"/>
        <end position="231"/>
    </location>
</feature>
<evidence type="ECO:0000313" key="7">
    <source>
        <dbReference type="Proteomes" id="UP000093199"/>
    </source>
</evidence>
<feature type="transmembrane region" description="Helical" evidence="5">
    <location>
        <begin position="243"/>
        <end position="264"/>
    </location>
</feature>
<evidence type="ECO:0000256" key="5">
    <source>
        <dbReference type="SAM" id="Phobius"/>
    </source>
</evidence>
<evidence type="ECO:0000256" key="4">
    <source>
        <dbReference type="ARBA" id="ARBA00023136"/>
    </source>
</evidence>
<dbReference type="Gene3D" id="1.20.1530.20">
    <property type="match status" value="1"/>
</dbReference>
<dbReference type="GO" id="GO:0016020">
    <property type="term" value="C:membrane"/>
    <property type="evidence" value="ECO:0007669"/>
    <property type="project" value="UniProtKB-SubCell"/>
</dbReference>
<dbReference type="RefSeq" id="WP_066544426.1">
    <property type="nucleotide sequence ID" value="NZ_MASJ01000008.1"/>
</dbReference>
<feature type="transmembrane region" description="Helical" evidence="5">
    <location>
        <begin position="149"/>
        <end position="167"/>
    </location>
</feature>
<evidence type="ECO:0000256" key="1">
    <source>
        <dbReference type="ARBA" id="ARBA00004141"/>
    </source>
</evidence>
<dbReference type="EMBL" id="MASJ01000008">
    <property type="protein sequence ID" value="OCS86776.1"/>
    <property type="molecule type" value="Genomic_DNA"/>
</dbReference>
<organism evidence="6 7">
    <name type="scientific">Caryophanon tenue</name>
    <dbReference type="NCBI Taxonomy" id="33978"/>
    <lineage>
        <taxon>Bacteria</taxon>
        <taxon>Bacillati</taxon>
        <taxon>Bacillota</taxon>
        <taxon>Bacilli</taxon>
        <taxon>Bacillales</taxon>
        <taxon>Caryophanaceae</taxon>
        <taxon>Caryophanon</taxon>
    </lineage>
</organism>
<keyword evidence="3 5" id="KW-1133">Transmembrane helix</keyword>
<keyword evidence="7" id="KW-1185">Reference proteome</keyword>
<dbReference type="Pfam" id="PF01758">
    <property type="entry name" value="SBF"/>
    <property type="match status" value="1"/>
</dbReference>
<dbReference type="InterPro" id="IPR002657">
    <property type="entry name" value="BilAc:Na_symport/Acr3"/>
</dbReference>
<dbReference type="PANTHER" id="PTHR10361">
    <property type="entry name" value="SODIUM-BILE ACID COTRANSPORTER"/>
    <property type="match status" value="1"/>
</dbReference>
<gene>
    <name evidence="6" type="ORF">A6M13_12530</name>
</gene>
<sequence>MGIDTIQINFNESAILVMNIVIGFIMFGVALDLQLSDFKRSLKTPKPALIGIACQFLLLPAITFVLVSIVQPLPSIALGLFLVAACPGGNLSNFLTHLAKGNTPLSISMSAISTILAIVMTPLNTLLWASMYGPTRDMIQSFSISVGDMFTTIFLMIGLPLIVGMVIRQKMPRFAARFNQIMMKLSIVIFIVFVIVMVANNFSAFTEHVGAVVWVVMIQNALALCIGYFTARALRVEERDRRAIAIETGIQNSGLGLVLIFNFFGGLGGMALVAAFWGIWHIISGLTIATIWSRKPPANDLATTTEVRRT</sequence>
<dbReference type="STRING" id="33978.A6M13_12530"/>
<dbReference type="AlphaFoldDB" id="A0A1C0YHX4"/>
<proteinExistence type="predicted"/>
<dbReference type="InterPro" id="IPR038770">
    <property type="entry name" value="Na+/solute_symporter_sf"/>
</dbReference>
<reference evidence="6 7" key="1">
    <citation type="submission" date="2016-07" db="EMBL/GenBank/DDBJ databases">
        <title>Caryophanon tenue genome sequencing.</title>
        <authorList>
            <person name="Verma A."/>
            <person name="Pal Y."/>
            <person name="Krishnamurthi S."/>
        </authorList>
    </citation>
    <scope>NUCLEOTIDE SEQUENCE [LARGE SCALE GENOMIC DNA]</scope>
    <source>
        <strain evidence="6 7">DSM 14152</strain>
    </source>
</reference>
<feature type="transmembrane region" description="Helical" evidence="5">
    <location>
        <begin position="270"/>
        <end position="292"/>
    </location>
</feature>
<keyword evidence="2 5" id="KW-0812">Transmembrane</keyword>
<keyword evidence="4 5" id="KW-0472">Membrane</keyword>
<comment type="subcellular location">
    <subcellularLocation>
        <location evidence="1">Membrane</location>
        <topology evidence="1">Multi-pass membrane protein</topology>
    </subcellularLocation>
</comment>
<protein>
    <submittedName>
        <fullName evidence="6">Symporter</fullName>
    </submittedName>
</protein>
<feature type="transmembrane region" description="Helical" evidence="5">
    <location>
        <begin position="76"/>
        <end position="95"/>
    </location>
</feature>
<evidence type="ECO:0000256" key="3">
    <source>
        <dbReference type="ARBA" id="ARBA00022989"/>
    </source>
</evidence>
<dbReference type="Proteomes" id="UP000093199">
    <property type="component" value="Unassembled WGS sequence"/>
</dbReference>
<feature type="transmembrane region" description="Helical" evidence="5">
    <location>
        <begin position="187"/>
        <end position="205"/>
    </location>
</feature>
<feature type="transmembrane region" description="Helical" evidence="5">
    <location>
        <begin position="107"/>
        <end position="129"/>
    </location>
</feature>
<evidence type="ECO:0000313" key="6">
    <source>
        <dbReference type="EMBL" id="OCS86776.1"/>
    </source>
</evidence>
<comment type="caution">
    <text evidence="6">The sequence shown here is derived from an EMBL/GenBank/DDBJ whole genome shotgun (WGS) entry which is preliminary data.</text>
</comment>
<feature type="transmembrane region" description="Helical" evidence="5">
    <location>
        <begin position="14"/>
        <end position="35"/>
    </location>
</feature>
<evidence type="ECO:0000256" key="2">
    <source>
        <dbReference type="ARBA" id="ARBA00022692"/>
    </source>
</evidence>